<evidence type="ECO:0000313" key="1">
    <source>
        <dbReference type="EMBL" id="QEN03197.1"/>
    </source>
</evidence>
<gene>
    <name evidence="1" type="ORF">EW093_00255</name>
</gene>
<dbReference type="PROSITE" id="PS51257">
    <property type="entry name" value="PROKAR_LIPOPROTEIN"/>
    <property type="match status" value="1"/>
</dbReference>
<dbReference type="SMART" id="SM01325">
    <property type="entry name" value="DUF3160"/>
    <property type="match status" value="1"/>
</dbReference>
<organism evidence="1 2">
    <name type="scientific">Thiospirochaeta perfilievii</name>
    <dbReference type="NCBI Taxonomy" id="252967"/>
    <lineage>
        <taxon>Bacteria</taxon>
        <taxon>Pseudomonadati</taxon>
        <taxon>Spirochaetota</taxon>
        <taxon>Spirochaetia</taxon>
        <taxon>Spirochaetales</taxon>
        <taxon>Spirochaetaceae</taxon>
        <taxon>Thiospirochaeta</taxon>
    </lineage>
</organism>
<protein>
    <submittedName>
        <fullName evidence="1">DUF3160 domain-containing protein</fullName>
    </submittedName>
</protein>
<dbReference type="RefSeq" id="WP_149566457.1">
    <property type="nucleotide sequence ID" value="NZ_CP035807.1"/>
</dbReference>
<dbReference type="OrthoDB" id="353549at2"/>
<dbReference type="InterPro" id="IPR022601">
    <property type="entry name" value="DUF3160"/>
</dbReference>
<proteinExistence type="predicted"/>
<sequence length="737" mass="86972">MNKIKVIFFYSLVLLLFSCSNSKSDINKEIIEVTIPTIEEPEIIEEKEESPEIDKKPLSLNIINEEIEWGEFDEVNFESDHYAVVANKKTVLYKNIDIYNKDDIKNLEEELTIEIGTILPIKKTIMLEDTILENYFKFKGDTNYFYLTEYNSEPYIVWGANLHGDINNKLDAQKLSYYYTKEISSETFIPYSGSYNLSNKTLNNLSINRVDFQKLDTEKSILNHYKEDLKDRSNITFITTDLFSTTLFNIIDNLTYVYSKEVLDPQILELSRMFIRVLKEYESQDDKLHNNYTNLLNSTLNLFELTTLLITLDMSEVKKQIIKDELNLIESKKSKTTSPILGNSFDYTLFERESKFSKSIIWLLNSSLKPENLMLVNKIVYENSDLRLLWQNINRDIRYLLGDSKDLDFNGTTQFIDDYIFSIFPSWIDNKSNMDDFIISHKLYNENFRFFGRAFNYDDEISNRINNIKYYTPLDFMSIIGSSVSKSLIKQTEVHNEYYNQYEEVIENIKDSITLDNRSLYSGSINLLKSIFSFEQNRDFFFAEKGKWNQKILFTSHTLLTRIKSKNLDNKPHENVEIMTDPTDITFDVLDFSRPNHYIEPNIDFYNSYLLVITSIMENLDLNSLSIDYISKFENLTNIIMKVLEILEREVNIKELDLEMNDYIVTIPTLLYKIEMEDNSSYFIDRDTINRIDSPYRLYLALDDKVYGKRVAVGYINHYKVNDNNLEQPFWTEDNLK</sequence>
<dbReference type="KEGG" id="sper:EW093_00255"/>
<dbReference type="AlphaFoldDB" id="A0A5C1Q748"/>
<keyword evidence="2" id="KW-1185">Reference proteome</keyword>
<evidence type="ECO:0000313" key="2">
    <source>
        <dbReference type="Proteomes" id="UP000323824"/>
    </source>
</evidence>
<dbReference type="Proteomes" id="UP000323824">
    <property type="component" value="Chromosome"/>
</dbReference>
<reference evidence="1 2" key="2">
    <citation type="submission" date="2019-09" db="EMBL/GenBank/DDBJ databases">
        <title>Complete Genome Sequence and Methylome Analysis of free living Spirochaetas.</title>
        <authorList>
            <person name="Leshcheva N."/>
            <person name="Mikheeva N."/>
        </authorList>
    </citation>
    <scope>NUCLEOTIDE SEQUENCE [LARGE SCALE GENOMIC DNA]</scope>
    <source>
        <strain evidence="1 2">P</strain>
    </source>
</reference>
<accession>A0A5C1Q748</accession>
<reference evidence="1 2" key="1">
    <citation type="submission" date="2019-02" db="EMBL/GenBank/DDBJ databases">
        <authorList>
            <person name="Fomenkov A."/>
            <person name="Dubinina G."/>
            <person name="Grabovich M."/>
            <person name="Vincze T."/>
            <person name="Roberts R.J."/>
        </authorList>
    </citation>
    <scope>NUCLEOTIDE SEQUENCE [LARGE SCALE GENOMIC DNA]</scope>
    <source>
        <strain evidence="1 2">P</strain>
    </source>
</reference>
<name>A0A5C1Q748_9SPIO</name>
<dbReference type="EMBL" id="CP035807">
    <property type="protein sequence ID" value="QEN03197.1"/>
    <property type="molecule type" value="Genomic_DNA"/>
</dbReference>
<dbReference type="Pfam" id="PF11369">
    <property type="entry name" value="DUF3160"/>
    <property type="match status" value="1"/>
</dbReference>